<dbReference type="PROSITE" id="PS51186">
    <property type="entry name" value="GNAT"/>
    <property type="match status" value="1"/>
</dbReference>
<gene>
    <name evidence="2" type="ORF">GCM10023185_29260</name>
</gene>
<feature type="domain" description="N-acetyltransferase" evidence="1">
    <location>
        <begin position="7"/>
        <end position="171"/>
    </location>
</feature>
<dbReference type="EMBL" id="BAABGZ010000062">
    <property type="protein sequence ID" value="GAA4361894.1"/>
    <property type="molecule type" value="Genomic_DNA"/>
</dbReference>
<organism evidence="2 3">
    <name type="scientific">Hymenobacter saemangeumensis</name>
    <dbReference type="NCBI Taxonomy" id="1084522"/>
    <lineage>
        <taxon>Bacteria</taxon>
        <taxon>Pseudomonadati</taxon>
        <taxon>Bacteroidota</taxon>
        <taxon>Cytophagia</taxon>
        <taxon>Cytophagales</taxon>
        <taxon>Hymenobacteraceae</taxon>
        <taxon>Hymenobacter</taxon>
    </lineage>
</organism>
<evidence type="ECO:0000313" key="2">
    <source>
        <dbReference type="EMBL" id="GAA4361894.1"/>
    </source>
</evidence>
<dbReference type="InterPro" id="IPR051531">
    <property type="entry name" value="N-acetyltransferase"/>
</dbReference>
<dbReference type="SUPFAM" id="SSF55729">
    <property type="entry name" value="Acyl-CoA N-acyltransferases (Nat)"/>
    <property type="match status" value="1"/>
</dbReference>
<comment type="caution">
    <text evidence="2">The sequence shown here is derived from an EMBL/GenBank/DDBJ whole genome shotgun (WGS) entry which is preliminary data.</text>
</comment>
<evidence type="ECO:0000259" key="1">
    <source>
        <dbReference type="PROSITE" id="PS51186"/>
    </source>
</evidence>
<sequence length="178" mass="20517">MMHFDGYLIRLLTPEDFEAFFQLVETNRARLASFFTGTVSRTKTREEARAFVLDITQRAKERTYFPYIIVDTSNGKIAGFLDLKNIDWSIPKSEMGCYIDVAYEGKGITTKAFCQFVDFCFAEHRFQKLFLRTHHSNTSARRVAEKAGFEIEGVIRRDYKTTAGELVDLIYYGKLSAS</sequence>
<dbReference type="Pfam" id="PF13302">
    <property type="entry name" value="Acetyltransf_3"/>
    <property type="match status" value="1"/>
</dbReference>
<dbReference type="Proteomes" id="UP001501153">
    <property type="component" value="Unassembled WGS sequence"/>
</dbReference>
<reference evidence="3" key="1">
    <citation type="journal article" date="2019" name="Int. J. Syst. Evol. Microbiol.">
        <title>The Global Catalogue of Microorganisms (GCM) 10K type strain sequencing project: providing services to taxonomists for standard genome sequencing and annotation.</title>
        <authorList>
            <consortium name="The Broad Institute Genomics Platform"/>
            <consortium name="The Broad Institute Genome Sequencing Center for Infectious Disease"/>
            <person name="Wu L."/>
            <person name="Ma J."/>
        </authorList>
    </citation>
    <scope>NUCLEOTIDE SEQUENCE [LARGE SCALE GENOMIC DNA]</scope>
    <source>
        <strain evidence="3">JCM 17923</strain>
    </source>
</reference>
<dbReference type="Gene3D" id="3.40.630.30">
    <property type="match status" value="1"/>
</dbReference>
<keyword evidence="3" id="KW-1185">Reference proteome</keyword>
<evidence type="ECO:0000313" key="3">
    <source>
        <dbReference type="Proteomes" id="UP001501153"/>
    </source>
</evidence>
<dbReference type="InterPro" id="IPR016181">
    <property type="entry name" value="Acyl_CoA_acyltransferase"/>
</dbReference>
<accession>A0ABP8IKW7</accession>
<dbReference type="InterPro" id="IPR000182">
    <property type="entry name" value="GNAT_dom"/>
</dbReference>
<name>A0ABP8IKW7_9BACT</name>
<protein>
    <submittedName>
        <fullName evidence="2">GNAT family protein</fullName>
    </submittedName>
</protein>
<dbReference type="PANTHER" id="PTHR43792">
    <property type="entry name" value="GNAT FAMILY, PUTATIVE (AFU_ORTHOLOGUE AFUA_3G00765)-RELATED-RELATED"/>
    <property type="match status" value="1"/>
</dbReference>
<proteinExistence type="predicted"/>